<dbReference type="InterPro" id="IPR027417">
    <property type="entry name" value="P-loop_NTPase"/>
</dbReference>
<accession>A0A8H5AQP7</accession>
<reference evidence="2 3" key="1">
    <citation type="journal article" date="2020" name="ISME J.">
        <title>Uncovering the hidden diversity of litter-decomposition mechanisms in mushroom-forming fungi.</title>
        <authorList>
            <person name="Floudas D."/>
            <person name="Bentzer J."/>
            <person name="Ahren D."/>
            <person name="Johansson T."/>
            <person name="Persson P."/>
            <person name="Tunlid A."/>
        </authorList>
    </citation>
    <scope>NUCLEOTIDE SEQUENCE [LARGE SCALE GENOMIC DNA]</scope>
    <source>
        <strain evidence="2 3">CBS 291.85</strain>
    </source>
</reference>
<dbReference type="EMBL" id="JAACJM010000661">
    <property type="protein sequence ID" value="KAF5309273.1"/>
    <property type="molecule type" value="Genomic_DNA"/>
</dbReference>
<keyword evidence="3" id="KW-1185">Reference proteome</keyword>
<dbReference type="InterPro" id="IPR000836">
    <property type="entry name" value="PRTase_dom"/>
</dbReference>
<protein>
    <recommendedName>
        <fullName evidence="1">Phosphoribosyltransferase domain-containing protein</fullName>
    </recommendedName>
</protein>
<dbReference type="SUPFAM" id="SSF53271">
    <property type="entry name" value="PRTase-like"/>
    <property type="match status" value="1"/>
</dbReference>
<dbReference type="Gene3D" id="3.40.50.1000">
    <property type="entry name" value="HAD superfamily/HAD-like"/>
    <property type="match status" value="1"/>
</dbReference>
<dbReference type="Gene3D" id="3.40.50.300">
    <property type="entry name" value="P-loop containing nucleotide triphosphate hydrolases"/>
    <property type="match status" value="1"/>
</dbReference>
<name>A0A8H5AQP7_9AGAR</name>
<proteinExistence type="predicted"/>
<dbReference type="Pfam" id="PF13207">
    <property type="entry name" value="AAA_17"/>
    <property type="match status" value="1"/>
</dbReference>
<dbReference type="InterPro" id="IPR050582">
    <property type="entry name" value="HAD-like_SerB"/>
</dbReference>
<dbReference type="AlphaFoldDB" id="A0A8H5AQP7"/>
<dbReference type="Proteomes" id="UP000559256">
    <property type="component" value="Unassembled WGS sequence"/>
</dbReference>
<sequence>MALPDPSTTTPTKPTIVGIYGVPGCGKSFLLHQLKTDLGEDHFASYDGSAVLSSLIHGGLDAFKKLDDQEKNIFRERAISKIAQDCSSSGRIGIVAGHYLFWDVDVDSGAGKPQVIWTDGDADVYTHILYFEVPADVVVQRRRHDTMRKRPSLSQEHITRWQRTEIDQLREICSKQGIHFSIIPPTSNVLEFTTFFLREQSNFLRAKNQLDTSLRDLSGQRSKTILVLDGDKTLTSDDTGAIFVKLMLDDGLVAEDPLKAVFSSLNYTYTAFWQVARRVYDCDALPEQTFEAYCQQVTASVSIHPEILCMLRQAKERGVTAIVLTCGLQRIWEKILEGAGLSPSTVKVIGNGRSEDVIVTGEVKGVLVSRLRDVHQMYVCAFGDSILDLPMLKGADKAIVVVGDKRKRSVGIDQPLLHAIDNEHLNACQVLLPPTSPPRLDIVKLPLTDITSPHFITSIVSPAELADKNAAKLLMTPMRDATVYGPALRKAHSEVGRHLAVNLLSKYIGLEEYAIQHVQGTQTVGYRFQDEAKMLIVALMRGGEPMALGVSEAMPLAIL</sequence>
<dbReference type="InterPro" id="IPR029057">
    <property type="entry name" value="PRTase-like"/>
</dbReference>
<dbReference type="GO" id="GO:0005737">
    <property type="term" value="C:cytoplasm"/>
    <property type="evidence" value="ECO:0007669"/>
    <property type="project" value="TreeGrafter"/>
</dbReference>
<dbReference type="Pfam" id="PF14681">
    <property type="entry name" value="UPRTase"/>
    <property type="match status" value="1"/>
</dbReference>
<dbReference type="GO" id="GO:0000287">
    <property type="term" value="F:magnesium ion binding"/>
    <property type="evidence" value="ECO:0007669"/>
    <property type="project" value="TreeGrafter"/>
</dbReference>
<dbReference type="PANTHER" id="PTHR43344">
    <property type="entry name" value="PHOSPHOSERINE PHOSPHATASE"/>
    <property type="match status" value="1"/>
</dbReference>
<dbReference type="OrthoDB" id="5416609at2759"/>
<feature type="domain" description="Phosphoribosyltransferase" evidence="1">
    <location>
        <begin position="467"/>
        <end position="557"/>
    </location>
</feature>
<dbReference type="InterPro" id="IPR036412">
    <property type="entry name" value="HAD-like_sf"/>
</dbReference>
<gene>
    <name evidence="2" type="ORF">D9758_019067</name>
</gene>
<evidence type="ECO:0000313" key="3">
    <source>
        <dbReference type="Proteomes" id="UP000559256"/>
    </source>
</evidence>
<dbReference type="Pfam" id="PF12710">
    <property type="entry name" value="HAD"/>
    <property type="match status" value="1"/>
</dbReference>
<dbReference type="SUPFAM" id="SSF52540">
    <property type="entry name" value="P-loop containing nucleoside triphosphate hydrolases"/>
    <property type="match status" value="1"/>
</dbReference>
<evidence type="ECO:0000313" key="2">
    <source>
        <dbReference type="EMBL" id="KAF5309273.1"/>
    </source>
</evidence>
<dbReference type="InterPro" id="IPR023214">
    <property type="entry name" value="HAD_sf"/>
</dbReference>
<dbReference type="SUPFAM" id="SSF56784">
    <property type="entry name" value="HAD-like"/>
    <property type="match status" value="1"/>
</dbReference>
<comment type="caution">
    <text evidence="2">The sequence shown here is derived from an EMBL/GenBank/DDBJ whole genome shotgun (WGS) entry which is preliminary data.</text>
</comment>
<dbReference type="PANTHER" id="PTHR43344:SF20">
    <property type="entry name" value="URACIL PHOSPHORIBOSYLTRANSFERASE"/>
    <property type="match status" value="1"/>
</dbReference>
<dbReference type="GO" id="GO:0036424">
    <property type="term" value="F:L-phosphoserine phosphatase activity"/>
    <property type="evidence" value="ECO:0007669"/>
    <property type="project" value="TreeGrafter"/>
</dbReference>
<evidence type="ECO:0000259" key="1">
    <source>
        <dbReference type="Pfam" id="PF14681"/>
    </source>
</evidence>
<organism evidence="2 3">
    <name type="scientific">Tetrapyrgos nigripes</name>
    <dbReference type="NCBI Taxonomy" id="182062"/>
    <lineage>
        <taxon>Eukaryota</taxon>
        <taxon>Fungi</taxon>
        <taxon>Dikarya</taxon>
        <taxon>Basidiomycota</taxon>
        <taxon>Agaricomycotina</taxon>
        <taxon>Agaricomycetes</taxon>
        <taxon>Agaricomycetidae</taxon>
        <taxon>Agaricales</taxon>
        <taxon>Marasmiineae</taxon>
        <taxon>Marasmiaceae</taxon>
        <taxon>Tetrapyrgos</taxon>
    </lineage>
</organism>
<dbReference type="Gene3D" id="3.40.50.2020">
    <property type="match status" value="1"/>
</dbReference>
<dbReference type="GO" id="GO:0006564">
    <property type="term" value="P:L-serine biosynthetic process"/>
    <property type="evidence" value="ECO:0007669"/>
    <property type="project" value="TreeGrafter"/>
</dbReference>